<accession>A0A8T0J8F3</accession>
<evidence type="ECO:0000256" key="2">
    <source>
        <dbReference type="ARBA" id="ARBA00007809"/>
    </source>
</evidence>
<comment type="similarity">
    <text evidence="2 9">Belongs to the SWEET sugar transporter family.</text>
</comment>
<dbReference type="EMBL" id="CM026421">
    <property type="protein sequence ID" value="KAG0591259.1"/>
    <property type="molecule type" value="Genomic_DNA"/>
</dbReference>
<keyword evidence="6" id="KW-0677">Repeat</keyword>
<dbReference type="FunFam" id="1.20.1280.290:FF:000001">
    <property type="entry name" value="Bidirectional sugar transporter SWEET"/>
    <property type="match status" value="1"/>
</dbReference>
<feature type="transmembrane region" description="Helical" evidence="9">
    <location>
        <begin position="133"/>
        <end position="154"/>
    </location>
</feature>
<sequence>MTSLIRVVFGVLGNITAAFLFLSPVPTFWRIIRTRKVENFSGVPYLTAALNCSLWTLYGLPVVNYQVLVVTINAAGAALEIFYVVIYLLFSEGKPRMKVLKLFIAMASGFILMTGLVVGLVKDHDTRRTILGVLGATLALAMYSAPLTVMRLVIQTKSVEFMPFLLSLFVFLNSLTWTIYSFVPKIDWYIGTPNAIGVVLGTGQLVLYAIYRRSTPKKPFLAPVDKLAVETSEKVAPAPDSAQVKTSPEAVPVKMAPGNV</sequence>
<comment type="subcellular location">
    <subcellularLocation>
        <location evidence="9">Cell membrane</location>
        <topology evidence="9">Multi-pass membrane protein</topology>
    </subcellularLocation>
    <subcellularLocation>
        <location evidence="1">Endomembrane system</location>
        <topology evidence="1">Multi-pass membrane protein</topology>
    </subcellularLocation>
</comment>
<dbReference type="Gene3D" id="1.20.1280.290">
    <property type="match status" value="2"/>
</dbReference>
<comment type="function">
    <text evidence="9">Mediates both low-affinity uptake and efflux of sugar across the membrane.</text>
</comment>
<dbReference type="GO" id="GO:0012505">
    <property type="term" value="C:endomembrane system"/>
    <property type="evidence" value="ECO:0007669"/>
    <property type="project" value="UniProtKB-SubCell"/>
</dbReference>
<keyword evidence="3 9" id="KW-0813">Transport</keyword>
<dbReference type="GO" id="GO:0051119">
    <property type="term" value="F:sugar transmembrane transporter activity"/>
    <property type="evidence" value="ECO:0007669"/>
    <property type="project" value="InterPro"/>
</dbReference>
<keyword evidence="5 9" id="KW-0812">Transmembrane</keyword>
<organism evidence="11 12">
    <name type="scientific">Ceratodon purpureus</name>
    <name type="common">Fire moss</name>
    <name type="synonym">Dicranum purpureum</name>
    <dbReference type="NCBI Taxonomy" id="3225"/>
    <lineage>
        <taxon>Eukaryota</taxon>
        <taxon>Viridiplantae</taxon>
        <taxon>Streptophyta</taxon>
        <taxon>Embryophyta</taxon>
        <taxon>Bryophyta</taxon>
        <taxon>Bryophytina</taxon>
        <taxon>Bryopsida</taxon>
        <taxon>Dicranidae</taxon>
        <taxon>Pseudoditrichales</taxon>
        <taxon>Ditrichaceae</taxon>
        <taxon>Ceratodon</taxon>
    </lineage>
</organism>
<dbReference type="EMBL" id="CM026421">
    <property type="protein sequence ID" value="KAG0591258.1"/>
    <property type="molecule type" value="Genomic_DNA"/>
</dbReference>
<evidence type="ECO:0000256" key="3">
    <source>
        <dbReference type="ARBA" id="ARBA00022448"/>
    </source>
</evidence>
<feature type="transmembrane region" description="Helical" evidence="9">
    <location>
        <begin position="67"/>
        <end position="90"/>
    </location>
</feature>
<dbReference type="GO" id="GO:0005886">
    <property type="term" value="C:plasma membrane"/>
    <property type="evidence" value="ECO:0007669"/>
    <property type="project" value="UniProtKB-SubCell"/>
</dbReference>
<keyword evidence="8 9" id="KW-0472">Membrane</keyword>
<keyword evidence="7 9" id="KW-1133">Transmembrane helix</keyword>
<dbReference type="Pfam" id="PF03083">
    <property type="entry name" value="MtN3_slv"/>
    <property type="match status" value="2"/>
</dbReference>
<evidence type="ECO:0000256" key="6">
    <source>
        <dbReference type="ARBA" id="ARBA00022737"/>
    </source>
</evidence>
<feature type="transmembrane region" description="Helical" evidence="9">
    <location>
        <begin position="161"/>
        <end position="182"/>
    </location>
</feature>
<dbReference type="PANTHER" id="PTHR10791">
    <property type="entry name" value="RAG1-ACTIVATING PROTEIN 1"/>
    <property type="match status" value="1"/>
</dbReference>
<dbReference type="FunFam" id="1.20.1280.290:FF:000002">
    <property type="entry name" value="Bidirectional sugar transporter SWEET"/>
    <property type="match status" value="1"/>
</dbReference>
<evidence type="ECO:0000256" key="8">
    <source>
        <dbReference type="ARBA" id="ARBA00023136"/>
    </source>
</evidence>
<dbReference type="Proteomes" id="UP000822688">
    <property type="component" value="Chromosome 1"/>
</dbReference>
<feature type="transmembrane region" description="Helical" evidence="9">
    <location>
        <begin position="102"/>
        <end position="121"/>
    </location>
</feature>
<dbReference type="InterPro" id="IPR047664">
    <property type="entry name" value="SWEET"/>
</dbReference>
<keyword evidence="4 9" id="KW-0762">Sugar transport</keyword>
<evidence type="ECO:0000256" key="1">
    <source>
        <dbReference type="ARBA" id="ARBA00004127"/>
    </source>
</evidence>
<dbReference type="AlphaFoldDB" id="A0A8T0J8F3"/>
<protein>
    <recommendedName>
        <fullName evidence="9">Bidirectional sugar transporter SWEET</fullName>
    </recommendedName>
</protein>
<evidence type="ECO:0000313" key="12">
    <source>
        <dbReference type="Proteomes" id="UP000822688"/>
    </source>
</evidence>
<evidence type="ECO:0000256" key="4">
    <source>
        <dbReference type="ARBA" id="ARBA00022597"/>
    </source>
</evidence>
<evidence type="ECO:0000256" key="9">
    <source>
        <dbReference type="RuleBase" id="RU910715"/>
    </source>
</evidence>
<evidence type="ECO:0000256" key="10">
    <source>
        <dbReference type="SAM" id="MobiDB-lite"/>
    </source>
</evidence>
<comment type="caution">
    <text evidence="11">The sequence shown here is derived from an EMBL/GenBank/DDBJ whole genome shotgun (WGS) entry which is preliminary data.</text>
</comment>
<dbReference type="InterPro" id="IPR004316">
    <property type="entry name" value="SWEET_rpt"/>
</dbReference>
<feature type="transmembrane region" description="Helical" evidence="9">
    <location>
        <begin position="188"/>
        <end position="211"/>
    </location>
</feature>
<dbReference type="EMBL" id="CM026421">
    <property type="protein sequence ID" value="KAG0591261.1"/>
    <property type="molecule type" value="Genomic_DNA"/>
</dbReference>
<evidence type="ECO:0000256" key="7">
    <source>
        <dbReference type="ARBA" id="ARBA00022989"/>
    </source>
</evidence>
<evidence type="ECO:0000256" key="5">
    <source>
        <dbReference type="ARBA" id="ARBA00022692"/>
    </source>
</evidence>
<reference evidence="11" key="1">
    <citation type="submission" date="2020-06" db="EMBL/GenBank/DDBJ databases">
        <title>WGS assembly of Ceratodon purpureus strain R40.</title>
        <authorList>
            <person name="Carey S.B."/>
            <person name="Jenkins J."/>
            <person name="Shu S."/>
            <person name="Lovell J.T."/>
            <person name="Sreedasyam A."/>
            <person name="Maumus F."/>
            <person name="Tiley G.P."/>
            <person name="Fernandez-Pozo N."/>
            <person name="Barry K."/>
            <person name="Chen C."/>
            <person name="Wang M."/>
            <person name="Lipzen A."/>
            <person name="Daum C."/>
            <person name="Saski C.A."/>
            <person name="Payton A.C."/>
            <person name="Mcbreen J.C."/>
            <person name="Conrad R.E."/>
            <person name="Kollar L.M."/>
            <person name="Olsson S."/>
            <person name="Huttunen S."/>
            <person name="Landis J.B."/>
            <person name="Wickett N.J."/>
            <person name="Johnson M.G."/>
            <person name="Rensing S.A."/>
            <person name="Grimwood J."/>
            <person name="Schmutz J."/>
            <person name="Mcdaniel S.F."/>
        </authorList>
    </citation>
    <scope>NUCLEOTIDE SEQUENCE</scope>
    <source>
        <strain evidence="11">R40</strain>
    </source>
</reference>
<proteinExistence type="inferred from homology"/>
<feature type="region of interest" description="Disordered" evidence="10">
    <location>
        <begin position="236"/>
        <end position="260"/>
    </location>
</feature>
<name>A0A8T0J8F3_CERPU</name>
<dbReference type="PANTHER" id="PTHR10791:SF142">
    <property type="entry name" value="BIDIRECTIONAL SUGAR TRANSPORTER SWEET16"/>
    <property type="match status" value="1"/>
</dbReference>
<gene>
    <name evidence="11" type="ORF">KC19_1G161700</name>
</gene>
<keyword evidence="12" id="KW-1185">Reference proteome</keyword>
<evidence type="ECO:0000313" key="11">
    <source>
        <dbReference type="EMBL" id="KAG0591259.1"/>
    </source>
</evidence>
<feature type="transmembrane region" description="Helical" evidence="9">
    <location>
        <begin position="43"/>
        <end position="61"/>
    </location>
</feature>
<feature type="transmembrane region" description="Helical" evidence="9">
    <location>
        <begin position="6"/>
        <end position="31"/>
    </location>
</feature>